<evidence type="ECO:0008006" key="5">
    <source>
        <dbReference type="Google" id="ProtNLM"/>
    </source>
</evidence>
<evidence type="ECO:0000313" key="4">
    <source>
        <dbReference type="Proteomes" id="UP000748025"/>
    </source>
</evidence>
<dbReference type="Proteomes" id="UP000748025">
    <property type="component" value="Unassembled WGS sequence"/>
</dbReference>
<dbReference type="InterPro" id="IPR010905">
    <property type="entry name" value="Glyco_hydro_88"/>
</dbReference>
<accession>A0A9P7N409</accession>
<keyword evidence="1" id="KW-0378">Hydrolase</keyword>
<proteinExistence type="predicted"/>
<evidence type="ECO:0000313" key="3">
    <source>
        <dbReference type="EMBL" id="KAG5989291.1"/>
    </source>
</evidence>
<dbReference type="PANTHER" id="PTHR33886">
    <property type="entry name" value="UNSATURATED RHAMNOGALACTURONAN HYDROLASE (EUROFUNG)"/>
    <property type="match status" value="1"/>
</dbReference>
<gene>
    <name evidence="3" type="ORF">E4U43_004529</name>
</gene>
<dbReference type="InterPro" id="IPR012341">
    <property type="entry name" value="6hp_glycosidase-like_sf"/>
</dbReference>
<dbReference type="InterPro" id="IPR008928">
    <property type="entry name" value="6-hairpin_glycosidase_sf"/>
</dbReference>
<dbReference type="Pfam" id="PF07470">
    <property type="entry name" value="Glyco_hydro_88"/>
    <property type="match status" value="1"/>
</dbReference>
<dbReference type="PANTHER" id="PTHR33886:SF8">
    <property type="entry name" value="UNSATURATED RHAMNOGALACTURONAN HYDROLASE (EUROFUNG)"/>
    <property type="match status" value="1"/>
</dbReference>
<dbReference type="AlphaFoldDB" id="A0A9P7N409"/>
<feature type="chain" id="PRO_5040117274" description="Cell wall glycosyl hydrolase YteR" evidence="2">
    <location>
        <begin position="21"/>
        <end position="411"/>
    </location>
</feature>
<comment type="caution">
    <text evidence="3">The sequence shown here is derived from an EMBL/GenBank/DDBJ whole genome shotgun (WGS) entry which is preliminary data.</text>
</comment>
<dbReference type="EMBL" id="SRPW01002954">
    <property type="protein sequence ID" value="KAG5989291.1"/>
    <property type="molecule type" value="Genomic_DNA"/>
</dbReference>
<evidence type="ECO:0000256" key="2">
    <source>
        <dbReference type="SAM" id="SignalP"/>
    </source>
</evidence>
<dbReference type="SUPFAM" id="SSF48208">
    <property type="entry name" value="Six-hairpin glycosidases"/>
    <property type="match status" value="1"/>
</dbReference>
<organism evidence="3 4">
    <name type="scientific">Claviceps pusilla</name>
    <dbReference type="NCBI Taxonomy" id="123648"/>
    <lineage>
        <taxon>Eukaryota</taxon>
        <taxon>Fungi</taxon>
        <taxon>Dikarya</taxon>
        <taxon>Ascomycota</taxon>
        <taxon>Pezizomycotina</taxon>
        <taxon>Sordariomycetes</taxon>
        <taxon>Hypocreomycetidae</taxon>
        <taxon>Hypocreales</taxon>
        <taxon>Clavicipitaceae</taxon>
        <taxon>Claviceps</taxon>
    </lineage>
</organism>
<dbReference type="GO" id="GO:0016787">
    <property type="term" value="F:hydrolase activity"/>
    <property type="evidence" value="ECO:0007669"/>
    <property type="project" value="UniProtKB-KW"/>
</dbReference>
<sequence>MHFFAAASAAAACLFGTAAAGVICDEESCVRSGSANSLRMLDSIVARQQGLIDSGAASSTLESGILGQALGAVIRRYPDTKSRYAPFMMQVLDFASTHGVLTNAEQSSHRPLDRFSLATAIQFATDLNLTVTPRAAEAQTAINASLPMQKRNPDGGLWYYVYPEWSYLDGIFSLLPFMAAQPNPDYDDMIKQIKLLREHCTDKNSSLLVHGYDWSRKAVWADKDTGASPFVWGRSLGWFLSGMVQTWDRLSCEEGKDTTDDSEVTPLCNLIEETVNAVAKNLLNYADPATGAWWQIVTRPGQPGNYLESSSTALFVFSFLKAIRTGLLPRGEGDEPKFHRAALKAYKYTKEHFVTPIPDSKNMGFDKTVSVCSLNSTATYEYYTTRPLVPNSLLGESAFVLAALEVERLRR</sequence>
<keyword evidence="4" id="KW-1185">Reference proteome</keyword>
<keyword evidence="2" id="KW-0732">Signal</keyword>
<evidence type="ECO:0000256" key="1">
    <source>
        <dbReference type="ARBA" id="ARBA00022801"/>
    </source>
</evidence>
<dbReference type="OrthoDB" id="540611at2759"/>
<feature type="signal peptide" evidence="2">
    <location>
        <begin position="1"/>
        <end position="20"/>
    </location>
</feature>
<dbReference type="GO" id="GO:0005975">
    <property type="term" value="P:carbohydrate metabolic process"/>
    <property type="evidence" value="ECO:0007669"/>
    <property type="project" value="InterPro"/>
</dbReference>
<dbReference type="InterPro" id="IPR052043">
    <property type="entry name" value="PolySaccharide_Degr_Enz"/>
</dbReference>
<protein>
    <recommendedName>
        <fullName evidence="5">Cell wall glycosyl hydrolase YteR</fullName>
    </recommendedName>
</protein>
<reference evidence="3" key="1">
    <citation type="journal article" date="2020" name="bioRxiv">
        <title>Whole genome comparisons of ergot fungi reveals the divergence and evolution of species within the genus Claviceps are the result of varying mechanisms driving genome evolution and host range expansion.</title>
        <authorList>
            <person name="Wyka S.A."/>
            <person name="Mondo S.J."/>
            <person name="Liu M."/>
            <person name="Dettman J."/>
            <person name="Nalam V."/>
            <person name="Broders K.D."/>
        </authorList>
    </citation>
    <scope>NUCLEOTIDE SEQUENCE</scope>
    <source>
        <strain evidence="3">CCC 602</strain>
    </source>
</reference>
<name>A0A9P7N409_9HYPO</name>
<dbReference type="Gene3D" id="1.50.10.10">
    <property type="match status" value="1"/>
</dbReference>